<dbReference type="AlphaFoldDB" id="A0A4V6CXB4"/>
<evidence type="ECO:0000313" key="1">
    <source>
        <dbReference type="EMBL" id="TKV66745.1"/>
    </source>
</evidence>
<comment type="caution">
    <text evidence="1">The sequence shown here is derived from an EMBL/GenBank/DDBJ whole genome shotgun (WGS) entry which is preliminary data.</text>
</comment>
<keyword evidence="2" id="KW-1185">Reference proteome</keyword>
<gene>
    <name evidence="1" type="ORF">FDP08_00890</name>
</gene>
<accession>A0A4V6CXB4</accession>
<protein>
    <submittedName>
        <fullName evidence="1">Uncharacterized protein</fullName>
    </submittedName>
</protein>
<reference evidence="1 2" key="1">
    <citation type="submission" date="2019-05" db="EMBL/GenBank/DDBJ databases">
        <title>Marinobacter panjinensis sp. nov., a moderately halophilic bacterium isolated from sea tidal flat environment.</title>
        <authorList>
            <person name="Yang W."/>
            <person name="An M."/>
            <person name="He W."/>
            <person name="Luo X."/>
            <person name="Zhu L."/>
            <person name="Chen G."/>
            <person name="Zhang Y."/>
            <person name="Wang Y."/>
        </authorList>
    </citation>
    <scope>NUCLEOTIDE SEQUENCE [LARGE SCALE GENOMIC DNA]</scope>
    <source>
        <strain evidence="1 2">PJ-16</strain>
    </source>
</reference>
<sequence length="78" mass="8958">MLISEQIKYFHGGNPLARSDNDDVSGQRLDEPFEGSIPPRYRDGLGGIDLEQVKRDQRRARQELVQAMLHRLGKLRGR</sequence>
<organism evidence="1 2">
    <name type="scientific">Marinobacter panjinensis</name>
    <dbReference type="NCBI Taxonomy" id="2576384"/>
    <lineage>
        <taxon>Bacteria</taxon>
        <taxon>Pseudomonadati</taxon>
        <taxon>Pseudomonadota</taxon>
        <taxon>Gammaproteobacteria</taxon>
        <taxon>Pseudomonadales</taxon>
        <taxon>Marinobacteraceae</taxon>
        <taxon>Marinobacter</taxon>
    </lineage>
</organism>
<dbReference type="OrthoDB" id="6173462at2"/>
<evidence type="ECO:0000313" key="2">
    <source>
        <dbReference type="Proteomes" id="UP000308488"/>
    </source>
</evidence>
<proteinExistence type="predicted"/>
<dbReference type="EMBL" id="SZYH01000001">
    <property type="protein sequence ID" value="TKV66745.1"/>
    <property type="molecule type" value="Genomic_DNA"/>
</dbReference>
<dbReference type="Proteomes" id="UP000308488">
    <property type="component" value="Unassembled WGS sequence"/>
</dbReference>
<dbReference type="RefSeq" id="WP_137434167.1">
    <property type="nucleotide sequence ID" value="NZ_JANRHC010000004.1"/>
</dbReference>
<name>A0A4V6CXB4_9GAMM</name>